<dbReference type="EMBL" id="FPBD01000002">
    <property type="protein sequence ID" value="SFT68893.1"/>
    <property type="molecule type" value="Genomic_DNA"/>
</dbReference>
<name>A0A1I7A1V1_9HYPH</name>
<proteinExistence type="predicted"/>
<sequence length="62" mass="6751">MPSAYSDISPILMAAYALSPRESRRSSVAFFRLGSSSPKNLALQIYSAPPASYLAPHMPYSE</sequence>
<organism evidence="1 2">
    <name type="scientific">Pseudovibrio denitrificans</name>
    <dbReference type="NCBI Taxonomy" id="258256"/>
    <lineage>
        <taxon>Bacteria</taxon>
        <taxon>Pseudomonadati</taxon>
        <taxon>Pseudomonadota</taxon>
        <taxon>Alphaproteobacteria</taxon>
        <taxon>Hyphomicrobiales</taxon>
        <taxon>Stappiaceae</taxon>
        <taxon>Pseudovibrio</taxon>
    </lineage>
</organism>
<evidence type="ECO:0000313" key="2">
    <source>
        <dbReference type="Proteomes" id="UP000183371"/>
    </source>
</evidence>
<evidence type="ECO:0000313" key="1">
    <source>
        <dbReference type="EMBL" id="SFT68893.1"/>
    </source>
</evidence>
<dbReference type="AlphaFoldDB" id="A0A1I7A1V1"/>
<dbReference type="Proteomes" id="UP000183371">
    <property type="component" value="Unassembled WGS sequence"/>
</dbReference>
<accession>A0A1I7A1V1</accession>
<protein>
    <submittedName>
        <fullName evidence="1">Uncharacterized protein</fullName>
    </submittedName>
</protein>
<gene>
    <name evidence="1" type="ORF">SAMN05444141_102806</name>
</gene>
<reference evidence="2" key="1">
    <citation type="submission" date="2016-10" db="EMBL/GenBank/DDBJ databases">
        <authorList>
            <person name="Varghese N."/>
            <person name="Submissions S."/>
        </authorList>
    </citation>
    <scope>NUCLEOTIDE SEQUENCE [LARGE SCALE GENOMIC DNA]</scope>
    <source>
        <strain evidence="2">DSM 17465</strain>
    </source>
</reference>
<keyword evidence="2" id="KW-1185">Reference proteome</keyword>